<proteinExistence type="predicted"/>
<evidence type="ECO:0000313" key="3">
    <source>
        <dbReference type="Proteomes" id="UP000183567"/>
    </source>
</evidence>
<evidence type="ECO:0000256" key="1">
    <source>
        <dbReference type="SAM" id="MobiDB-lite"/>
    </source>
</evidence>
<gene>
    <name evidence="2" type="ORF">AZE42_07406</name>
</gene>
<organism evidence="2 3">
    <name type="scientific">Rhizopogon vesiculosus</name>
    <dbReference type="NCBI Taxonomy" id="180088"/>
    <lineage>
        <taxon>Eukaryota</taxon>
        <taxon>Fungi</taxon>
        <taxon>Dikarya</taxon>
        <taxon>Basidiomycota</taxon>
        <taxon>Agaricomycotina</taxon>
        <taxon>Agaricomycetes</taxon>
        <taxon>Agaricomycetidae</taxon>
        <taxon>Boletales</taxon>
        <taxon>Suillineae</taxon>
        <taxon>Rhizopogonaceae</taxon>
        <taxon>Rhizopogon</taxon>
    </lineage>
</organism>
<feature type="region of interest" description="Disordered" evidence="1">
    <location>
        <begin position="1"/>
        <end position="21"/>
    </location>
</feature>
<name>A0A1J8QKD5_9AGAM</name>
<protein>
    <submittedName>
        <fullName evidence="2">Uncharacterized protein</fullName>
    </submittedName>
</protein>
<dbReference type="EMBL" id="LVVM01003924">
    <property type="protein sequence ID" value="OJA14025.1"/>
    <property type="molecule type" value="Genomic_DNA"/>
</dbReference>
<evidence type="ECO:0000313" key="2">
    <source>
        <dbReference type="EMBL" id="OJA14025.1"/>
    </source>
</evidence>
<comment type="caution">
    <text evidence="2">The sequence shown here is derived from an EMBL/GenBank/DDBJ whole genome shotgun (WGS) entry which is preliminary data.</text>
</comment>
<sequence>MVGDPDQIQQSSSTMHDIPPTPSQDECVILLPLQLALLAVPIPPQAAEWLGKVRQQPQTHIAPPLPIAAVYAILLLTSSSTTLPPTPVIHDSLHWACYANAAQ</sequence>
<reference evidence="2 3" key="1">
    <citation type="submission" date="2016-03" db="EMBL/GenBank/DDBJ databases">
        <title>Comparative genomics of the ectomycorrhizal sister species Rhizopogon vinicolor and Rhizopogon vesiculosus (Basidiomycota: Boletales) reveals a divergence of the mating type B locus.</title>
        <authorList>
            <person name="Mujic A.B."/>
            <person name="Kuo A."/>
            <person name="Tritt A."/>
            <person name="Lipzen A."/>
            <person name="Chen C."/>
            <person name="Johnson J."/>
            <person name="Sharma A."/>
            <person name="Barry K."/>
            <person name="Grigoriev I.V."/>
            <person name="Spatafora J.W."/>
        </authorList>
    </citation>
    <scope>NUCLEOTIDE SEQUENCE [LARGE SCALE GENOMIC DNA]</scope>
    <source>
        <strain evidence="2 3">AM-OR11-056</strain>
    </source>
</reference>
<dbReference type="Proteomes" id="UP000183567">
    <property type="component" value="Unassembled WGS sequence"/>
</dbReference>
<keyword evidence="3" id="KW-1185">Reference proteome</keyword>
<accession>A0A1J8QKD5</accession>
<dbReference type="AlphaFoldDB" id="A0A1J8QKD5"/>